<dbReference type="GO" id="GO:0005730">
    <property type="term" value="C:nucleolus"/>
    <property type="evidence" value="ECO:0007669"/>
    <property type="project" value="TreeGrafter"/>
</dbReference>
<comment type="caution">
    <text evidence="2">The sequence shown here is derived from an EMBL/GenBank/DDBJ whole genome shotgun (WGS) entry which is preliminary data.</text>
</comment>
<dbReference type="EMBL" id="JAWHQM010000006">
    <property type="protein sequence ID" value="KAK5627832.1"/>
    <property type="molecule type" value="Genomic_DNA"/>
</dbReference>
<dbReference type="GO" id="GO:0000462">
    <property type="term" value="P:maturation of SSU-rRNA from tricistronic rRNA transcript (SSU-rRNA, 5.8S rRNA, LSU-rRNA)"/>
    <property type="evidence" value="ECO:0007669"/>
    <property type="project" value="TreeGrafter"/>
</dbReference>
<name>A0AAN7Z3J3_9PEZI</name>
<evidence type="ECO:0000313" key="2">
    <source>
        <dbReference type="EMBL" id="KAK5627832.1"/>
    </source>
</evidence>
<dbReference type="Proteomes" id="UP001305414">
    <property type="component" value="Unassembled WGS sequence"/>
</dbReference>
<protein>
    <recommendedName>
        <fullName evidence="4">Protein FAF1</fullName>
    </recommendedName>
</protein>
<keyword evidence="3" id="KW-1185">Reference proteome</keyword>
<feature type="compositionally biased region" description="Polar residues" evidence="1">
    <location>
        <begin position="94"/>
        <end position="104"/>
    </location>
</feature>
<dbReference type="PANTHER" id="PTHR28096">
    <property type="entry name" value="PROTEIN FAF1"/>
    <property type="match status" value="1"/>
</dbReference>
<reference evidence="2 3" key="1">
    <citation type="submission" date="2023-10" db="EMBL/GenBank/DDBJ databases">
        <title>Draft genome sequence of Xylaria bambusicola isolate GMP-LS, the root and basal stem rot pathogen of sugarcane in Indonesia.</title>
        <authorList>
            <person name="Selvaraj P."/>
            <person name="Muralishankar V."/>
            <person name="Muruganantham S."/>
            <person name="Sp S."/>
            <person name="Haryani S."/>
            <person name="Lau K.J.X."/>
            <person name="Naqvi N.I."/>
        </authorList>
    </citation>
    <scope>NUCLEOTIDE SEQUENCE [LARGE SCALE GENOMIC DNA]</scope>
    <source>
        <strain evidence="2">GMP-LS</strain>
    </source>
</reference>
<organism evidence="2 3">
    <name type="scientific">Xylaria bambusicola</name>
    <dbReference type="NCBI Taxonomy" id="326684"/>
    <lineage>
        <taxon>Eukaryota</taxon>
        <taxon>Fungi</taxon>
        <taxon>Dikarya</taxon>
        <taxon>Ascomycota</taxon>
        <taxon>Pezizomycotina</taxon>
        <taxon>Sordariomycetes</taxon>
        <taxon>Xylariomycetidae</taxon>
        <taxon>Xylariales</taxon>
        <taxon>Xylariaceae</taxon>
        <taxon>Xylaria</taxon>
    </lineage>
</organism>
<gene>
    <name evidence="2" type="ORF">RRF57_003547</name>
</gene>
<feature type="region of interest" description="Disordered" evidence="1">
    <location>
        <begin position="241"/>
        <end position="294"/>
    </location>
</feature>
<dbReference type="InterPro" id="IPR027973">
    <property type="entry name" value="FSAF1-like"/>
</dbReference>
<accession>A0AAN7Z3J3</accession>
<feature type="region of interest" description="Disordered" evidence="1">
    <location>
        <begin position="43"/>
        <end position="143"/>
    </location>
</feature>
<dbReference type="Pfam" id="PF15375">
    <property type="entry name" value="FSAF1"/>
    <property type="match status" value="1"/>
</dbReference>
<evidence type="ECO:0000256" key="1">
    <source>
        <dbReference type="SAM" id="MobiDB-lite"/>
    </source>
</evidence>
<dbReference type="AlphaFoldDB" id="A0AAN7Z3J3"/>
<evidence type="ECO:0008006" key="4">
    <source>
        <dbReference type="Google" id="ProtNLM"/>
    </source>
</evidence>
<dbReference type="InterPro" id="IPR053030">
    <property type="entry name" value="Ribosomal_biogenesis_FAF1-like"/>
</dbReference>
<feature type="compositionally biased region" description="Acidic residues" evidence="1">
    <location>
        <begin position="64"/>
        <end position="80"/>
    </location>
</feature>
<dbReference type="PANTHER" id="PTHR28096:SF1">
    <property type="entry name" value="PROTEIN FAF1"/>
    <property type="match status" value="1"/>
</dbReference>
<feature type="region of interest" description="Disordered" evidence="1">
    <location>
        <begin position="1"/>
        <end position="23"/>
    </location>
</feature>
<feature type="compositionally biased region" description="Basic residues" evidence="1">
    <location>
        <begin position="1"/>
        <end position="12"/>
    </location>
</feature>
<proteinExistence type="predicted"/>
<evidence type="ECO:0000313" key="3">
    <source>
        <dbReference type="Proteomes" id="UP001305414"/>
    </source>
</evidence>
<sequence length="294" mass="31907">MVTVLRKRKSRIQKADPSVNPDEVQARLARCFAAQFPSLLPLAKPIPASEPEIDSEESASGSEGSDDNSWDGFSEDEAGDDSSTPSTVVEVISHTDTYSTSTNTLDKRESRAWLSSRPPLPTSIDASSSANKKTKATTAEEDAPSLLKNDLALQRLLAESHLFSSAGADSGDATEHVGRNRHLATDLRLSALGSKTSIYKQEKMPMSMRKGIQAAIEGRETKRRQEARENGIVLERPTTLKKTSKGKRNGPHAIDAPAVGKMNNGMLRLSKRDIADLEGGGPRKGGTFARKRRR</sequence>